<dbReference type="PANTHER" id="PTHR42866:SF1">
    <property type="entry name" value="SPORE COAT POLYSACCHARIDE BIOSYNTHESIS PROTEIN SPSF"/>
    <property type="match status" value="1"/>
</dbReference>
<evidence type="ECO:0000313" key="2">
    <source>
        <dbReference type="Proteomes" id="UP000179266"/>
    </source>
</evidence>
<name>A0A1F7RM63_9BACT</name>
<evidence type="ECO:0008006" key="3">
    <source>
        <dbReference type="Google" id="ProtNLM"/>
    </source>
</evidence>
<protein>
    <recommendedName>
        <fullName evidence="3">Acylneuraminate cytidylyltransferase</fullName>
    </recommendedName>
</protein>
<dbReference type="Proteomes" id="UP000179266">
    <property type="component" value="Unassembled WGS sequence"/>
</dbReference>
<dbReference type="GO" id="GO:0005829">
    <property type="term" value="C:cytosol"/>
    <property type="evidence" value="ECO:0007669"/>
    <property type="project" value="TreeGrafter"/>
</dbReference>
<proteinExistence type="predicted"/>
<evidence type="ECO:0000313" key="1">
    <source>
        <dbReference type="EMBL" id="OGL41967.1"/>
    </source>
</evidence>
<dbReference type="Gene3D" id="3.90.550.10">
    <property type="entry name" value="Spore Coat Polysaccharide Biosynthesis Protein SpsA, Chain A"/>
    <property type="match status" value="1"/>
</dbReference>
<dbReference type="SUPFAM" id="SSF53448">
    <property type="entry name" value="Nucleotide-diphospho-sugar transferases"/>
    <property type="match status" value="1"/>
</dbReference>
<comment type="caution">
    <text evidence="1">The sequence shown here is derived from an EMBL/GenBank/DDBJ whole genome shotgun (WGS) entry which is preliminary data.</text>
</comment>
<dbReference type="Pfam" id="PF02348">
    <property type="entry name" value="CTP_transf_3"/>
    <property type="match status" value="1"/>
</dbReference>
<dbReference type="AlphaFoldDB" id="A0A1F7RM63"/>
<accession>A0A1F7RM63</accession>
<organism evidence="1 2">
    <name type="scientific">Candidatus Schekmanbacteria bacterium RBG_13_48_7</name>
    <dbReference type="NCBI Taxonomy" id="1817878"/>
    <lineage>
        <taxon>Bacteria</taxon>
        <taxon>Candidatus Schekmaniibacteriota</taxon>
    </lineage>
</organism>
<reference evidence="1 2" key="1">
    <citation type="journal article" date="2016" name="Nat. Commun.">
        <title>Thousands of microbial genomes shed light on interconnected biogeochemical processes in an aquifer system.</title>
        <authorList>
            <person name="Anantharaman K."/>
            <person name="Brown C.T."/>
            <person name="Hug L.A."/>
            <person name="Sharon I."/>
            <person name="Castelle C.J."/>
            <person name="Probst A.J."/>
            <person name="Thomas B.C."/>
            <person name="Singh A."/>
            <person name="Wilkins M.J."/>
            <person name="Karaoz U."/>
            <person name="Brodie E.L."/>
            <person name="Williams K.H."/>
            <person name="Hubbard S.S."/>
            <person name="Banfield J.F."/>
        </authorList>
    </citation>
    <scope>NUCLEOTIDE SEQUENCE [LARGE SCALE GENOMIC DNA]</scope>
</reference>
<dbReference type="InterPro" id="IPR029044">
    <property type="entry name" value="Nucleotide-diphossugar_trans"/>
</dbReference>
<dbReference type="PANTHER" id="PTHR42866">
    <property type="entry name" value="3-DEOXY-MANNO-OCTULOSONATE CYTIDYLYLTRANSFERASE"/>
    <property type="match status" value="1"/>
</dbReference>
<dbReference type="EMBL" id="MGDD01000337">
    <property type="protein sequence ID" value="OGL41967.1"/>
    <property type="molecule type" value="Genomic_DNA"/>
</dbReference>
<sequence length="248" mass="28528">MKFKNGRGERVVAIIQARMGSLRLPGKVLAEIDGETVLSHIINRIKRVNLIKDVIVAVTPDPADEAIIKESSRLKVPSVIGDSYDVLARFRMAARIMRAETIVRITADNPLISSEILTRLINVRKKYNYDYVIMENLPVGTGAEVLTMRTLIMLDRITSLQRHREHVTLYIKENPNDFDCKFVSAPVNVHRPNYRLTVDTREDLEIIRAIYNDLPEKKTAYSLNQIVKFLDQHPEYMDFYFEEQKVAA</sequence>
<dbReference type="InterPro" id="IPR003329">
    <property type="entry name" value="Cytidylyl_trans"/>
</dbReference>
<gene>
    <name evidence="1" type="ORF">A2161_00505</name>
</gene>